<feature type="domain" description="SAC" evidence="8">
    <location>
        <begin position="134"/>
        <end position="469"/>
    </location>
</feature>
<evidence type="ECO:0000256" key="5">
    <source>
        <dbReference type="ARBA" id="ARBA00041396"/>
    </source>
</evidence>
<dbReference type="PROSITE" id="PS50275">
    <property type="entry name" value="SAC"/>
    <property type="match status" value="1"/>
</dbReference>
<comment type="caution">
    <text evidence="9">The sequence shown here is derived from an EMBL/GenBank/DDBJ whole genome shotgun (WGS) entry which is preliminary data.</text>
</comment>
<dbReference type="EC" id="3.1.3.64" evidence="1"/>
<sequence>MVDSLLSTDIYESFNLYSHPEKFFLEPTDLGGGAASKHYLEIDRHTNVMRIVDSRKQRVPIADTDIKFIYGILGTIKLVSGYALIVITKASFIGQVNNHNIWTIQDTEIIPYKKTTLHLTEKQIRYNRMFTDMLTHVLSIGGFYYSTTLDISRTFQWLQENAVPLFKTRSMLDRSSERFVWNGHLLSQIRQVPGAERYTLPVIHGFIGQNRVNVNGKEIKLTIISRRSIYRAGVRFYKRGVDAEGHAANYVETEQIVEYDTPDKHLTSFVQLRGSIPLLWAQKPNLRWQPMPTMKPTDDQLAAFTRTFGWHKQHYGGKHVIVNLVNQKGREKKVGGELERIARQANIDFVRYHQFDFHKECHAMQWHRIDLLREQLSQEISQFGYFYLSPNSIESSRFQQGFFRTNCMDCLDRTNVVQSMLARESLTEQLRMLGILYPEQKVQDIPLLENLFKHLWADNGDECSRQYAGTGALKADFTRLGKRTYLGAMNDGVNAVSRYVRNNFGDGYRQDAIDLFLGNFLVDSSDLPNSLETSILSTDQNGLALIAALFAMSMTILCLLVAGRNDQRLSLSPIVIFLDNATATLFWLIIFFVCMMFIFLNGEEFVNTPKLKLD</sequence>
<dbReference type="GO" id="GO:0005783">
    <property type="term" value="C:endoplasmic reticulum"/>
    <property type="evidence" value="ECO:0007669"/>
    <property type="project" value="TreeGrafter"/>
</dbReference>
<feature type="transmembrane region" description="Helical" evidence="7">
    <location>
        <begin position="574"/>
        <end position="600"/>
    </location>
</feature>
<keyword evidence="7" id="KW-0812">Transmembrane</keyword>
<keyword evidence="7" id="KW-1133">Transmembrane helix</keyword>
<keyword evidence="7" id="KW-0472">Membrane</keyword>
<dbReference type="GO" id="GO:0046856">
    <property type="term" value="P:phosphatidylinositol dephosphorylation"/>
    <property type="evidence" value="ECO:0007669"/>
    <property type="project" value="TreeGrafter"/>
</dbReference>
<evidence type="ECO:0000256" key="6">
    <source>
        <dbReference type="ARBA" id="ARBA00041911"/>
    </source>
</evidence>
<accession>A0A2G5VG46</accession>
<evidence type="ECO:0000256" key="7">
    <source>
        <dbReference type="SAM" id="Phobius"/>
    </source>
</evidence>
<evidence type="ECO:0000256" key="2">
    <source>
        <dbReference type="ARBA" id="ARBA00036631"/>
    </source>
</evidence>
<evidence type="ECO:0000256" key="3">
    <source>
        <dbReference type="ARBA" id="ARBA00036807"/>
    </source>
</evidence>
<dbReference type="Proteomes" id="UP000230233">
    <property type="component" value="Chromosome I"/>
</dbReference>
<dbReference type="PANTHER" id="PTHR45662:SF2">
    <property type="entry name" value="PHOSPHATIDYLINOSITOL-3-PHOSPHATASE SAC1"/>
    <property type="match status" value="1"/>
</dbReference>
<dbReference type="AlphaFoldDB" id="A0A2G5VG46"/>
<dbReference type="EMBL" id="PDUG01000001">
    <property type="protein sequence ID" value="PIC50671.1"/>
    <property type="molecule type" value="Genomic_DNA"/>
</dbReference>
<dbReference type="GO" id="GO:0004438">
    <property type="term" value="F:phosphatidylinositol-3-phosphate phosphatase activity"/>
    <property type="evidence" value="ECO:0007669"/>
    <property type="project" value="UniProtKB-EC"/>
</dbReference>
<evidence type="ECO:0000313" key="9">
    <source>
        <dbReference type="EMBL" id="PIC50671.1"/>
    </source>
</evidence>
<dbReference type="STRING" id="1611254.A0A2G5VG46"/>
<comment type="catalytic activity">
    <reaction evidence="2">
        <text>a 1,2-diacyl-sn-glycero-3-phospho-(1D-myo-inositol-3-phosphate) + H2O = a 1,2-diacyl-sn-glycero-3-phospho-(1D-myo-inositol) + phosphate</text>
        <dbReference type="Rhea" id="RHEA:12316"/>
        <dbReference type="ChEBI" id="CHEBI:15377"/>
        <dbReference type="ChEBI" id="CHEBI:43474"/>
        <dbReference type="ChEBI" id="CHEBI:57880"/>
        <dbReference type="ChEBI" id="CHEBI:58088"/>
        <dbReference type="EC" id="3.1.3.64"/>
    </reaction>
    <physiologicalReaction direction="left-to-right" evidence="2">
        <dbReference type="Rhea" id="RHEA:12317"/>
    </physiologicalReaction>
</comment>
<dbReference type="InterPro" id="IPR002013">
    <property type="entry name" value="SAC_dom"/>
</dbReference>
<evidence type="ECO:0000259" key="8">
    <source>
        <dbReference type="PROSITE" id="PS50275"/>
    </source>
</evidence>
<protein>
    <recommendedName>
        <fullName evidence="4">Phosphatidylinositol-3-phosphatase SAC1</fullName>
        <ecNumber evidence="1">3.1.3.64</ecNumber>
    </recommendedName>
    <alternativeName>
        <fullName evidence="6">Phosphatidylinositol-4-phosphate phosphatase</fullName>
    </alternativeName>
    <alternativeName>
        <fullName evidence="5">Suppressor of actin mutations 1-like protein</fullName>
    </alternativeName>
</protein>
<name>A0A2G5VG46_9PELO</name>
<feature type="transmembrane region" description="Helical" evidence="7">
    <location>
        <begin position="542"/>
        <end position="562"/>
    </location>
</feature>
<dbReference type="OrthoDB" id="405996at2759"/>
<dbReference type="GO" id="GO:0043812">
    <property type="term" value="F:phosphatidylinositol-4-phosphate phosphatase activity"/>
    <property type="evidence" value="ECO:0007669"/>
    <property type="project" value="TreeGrafter"/>
</dbReference>
<gene>
    <name evidence="9" type="primary">Cni-sac-1</name>
    <name evidence="9" type="synonym">Cnig_chr_I.g1488</name>
    <name evidence="9" type="ORF">B9Z55_001488</name>
</gene>
<keyword evidence="10" id="KW-1185">Reference proteome</keyword>
<evidence type="ECO:0000313" key="10">
    <source>
        <dbReference type="Proteomes" id="UP000230233"/>
    </source>
</evidence>
<proteinExistence type="predicted"/>
<comment type="catalytic activity">
    <reaction evidence="3">
        <text>a 1,2-diacyl-sn-glycero-3-phospho-(1D-myo-inositol 4-phosphate) + H2O = a 1,2-diacyl-sn-glycero-3-phospho-(1D-myo-inositol) + phosphate</text>
        <dbReference type="Rhea" id="RHEA:55652"/>
        <dbReference type="ChEBI" id="CHEBI:15377"/>
        <dbReference type="ChEBI" id="CHEBI:43474"/>
        <dbReference type="ChEBI" id="CHEBI:57880"/>
        <dbReference type="ChEBI" id="CHEBI:58178"/>
    </reaction>
    <physiologicalReaction direction="left-to-right" evidence="3">
        <dbReference type="Rhea" id="RHEA:55653"/>
    </physiologicalReaction>
</comment>
<organism evidence="9 10">
    <name type="scientific">Caenorhabditis nigoni</name>
    <dbReference type="NCBI Taxonomy" id="1611254"/>
    <lineage>
        <taxon>Eukaryota</taxon>
        <taxon>Metazoa</taxon>
        <taxon>Ecdysozoa</taxon>
        <taxon>Nematoda</taxon>
        <taxon>Chromadorea</taxon>
        <taxon>Rhabditida</taxon>
        <taxon>Rhabditina</taxon>
        <taxon>Rhabditomorpha</taxon>
        <taxon>Rhabditoidea</taxon>
        <taxon>Rhabditidae</taxon>
        <taxon>Peloderinae</taxon>
        <taxon>Caenorhabditis</taxon>
    </lineage>
</organism>
<dbReference type="Pfam" id="PF02383">
    <property type="entry name" value="Syja_N"/>
    <property type="match status" value="1"/>
</dbReference>
<evidence type="ECO:0000256" key="1">
    <source>
        <dbReference type="ARBA" id="ARBA00013038"/>
    </source>
</evidence>
<evidence type="ECO:0000256" key="4">
    <source>
        <dbReference type="ARBA" id="ARBA00040795"/>
    </source>
</evidence>
<reference evidence="10" key="1">
    <citation type="submission" date="2017-10" db="EMBL/GenBank/DDBJ databases">
        <title>Rapid genome shrinkage in a self-fertile nematode reveals novel sperm competition proteins.</title>
        <authorList>
            <person name="Yin D."/>
            <person name="Schwarz E.M."/>
            <person name="Thomas C.G."/>
            <person name="Felde R.L."/>
            <person name="Korf I.F."/>
            <person name="Cutter A.D."/>
            <person name="Schartner C.M."/>
            <person name="Ralston E.J."/>
            <person name="Meyer B.J."/>
            <person name="Haag E.S."/>
        </authorList>
    </citation>
    <scope>NUCLEOTIDE SEQUENCE [LARGE SCALE GENOMIC DNA]</scope>
    <source>
        <strain evidence="10">JU1422</strain>
    </source>
</reference>
<dbReference type="PANTHER" id="PTHR45662">
    <property type="entry name" value="PHOSPHATIDYLINOSITIDE PHOSPHATASE SAC1"/>
    <property type="match status" value="1"/>
</dbReference>